<accession>A0ABV8LBP2</accession>
<organism evidence="1 2">
    <name type="scientific">Nocardia rhizosphaerae</name>
    <dbReference type="NCBI Taxonomy" id="1691571"/>
    <lineage>
        <taxon>Bacteria</taxon>
        <taxon>Bacillati</taxon>
        <taxon>Actinomycetota</taxon>
        <taxon>Actinomycetes</taxon>
        <taxon>Mycobacteriales</taxon>
        <taxon>Nocardiaceae</taxon>
        <taxon>Nocardia</taxon>
    </lineage>
</organism>
<comment type="caution">
    <text evidence="1">The sequence shown here is derived from an EMBL/GenBank/DDBJ whole genome shotgun (WGS) entry which is preliminary data.</text>
</comment>
<dbReference type="RefSeq" id="WP_378553807.1">
    <property type="nucleotide sequence ID" value="NZ_JBHSBA010000015.1"/>
</dbReference>
<dbReference type="Proteomes" id="UP001595767">
    <property type="component" value="Unassembled WGS sequence"/>
</dbReference>
<gene>
    <name evidence="1" type="ORF">ACFOW8_24460</name>
</gene>
<evidence type="ECO:0000313" key="2">
    <source>
        <dbReference type="Proteomes" id="UP001595767"/>
    </source>
</evidence>
<reference evidence="2" key="1">
    <citation type="journal article" date="2019" name="Int. J. Syst. Evol. Microbiol.">
        <title>The Global Catalogue of Microorganisms (GCM) 10K type strain sequencing project: providing services to taxonomists for standard genome sequencing and annotation.</title>
        <authorList>
            <consortium name="The Broad Institute Genomics Platform"/>
            <consortium name="The Broad Institute Genome Sequencing Center for Infectious Disease"/>
            <person name="Wu L."/>
            <person name="Ma J."/>
        </authorList>
    </citation>
    <scope>NUCLEOTIDE SEQUENCE [LARGE SCALE GENOMIC DNA]</scope>
    <source>
        <strain evidence="2">CGMCC 4.7204</strain>
    </source>
</reference>
<keyword evidence="2" id="KW-1185">Reference proteome</keyword>
<proteinExistence type="predicted"/>
<protein>
    <submittedName>
        <fullName evidence="1">Nucleotidyltransferase family protein</fullName>
    </submittedName>
</protein>
<dbReference type="InterPro" id="IPR039498">
    <property type="entry name" value="NTP_transf_5"/>
</dbReference>
<name>A0ABV8LBP2_9NOCA</name>
<dbReference type="Pfam" id="PF14907">
    <property type="entry name" value="NTP_transf_5"/>
    <property type="match status" value="1"/>
</dbReference>
<sequence>MRETVGEVPTAKDIPIDDIAGTFAAGRPDAKPFLRARVARGENGGLPTLVSAWLAGGNRVSEPYATELQLHRERVDRYQAVLDELRDVEPRTVCLKGLSAALWYPDELVRDMADLDLVLPDVSAIWRCGRRLAESGWVPGGIRVWHVGGRMELTLVMRRPAVHPDLTYPDEVDLSTISYEGDRVTMPPRHRVWPADPTLTLADCVMCLLEELRDRRIRMRDVFDLAVFVGRIRPVDTREIVDLVVEYRALAPLRSLIAAASIHLPSAVPWLSEVYALARQRSRLPHMPWWVTRAPVTSILAVAAEVSRRRSGIHAELAERLLIGAQRGFGADRLIAMGAALVGMPVSESGSRGGQLYRHGRQLLDEAELVTDGARAHLSTPVGQFVLTLGGSVCEEWLDEFPLRAE</sequence>
<evidence type="ECO:0000313" key="1">
    <source>
        <dbReference type="EMBL" id="MFC4128083.1"/>
    </source>
</evidence>
<dbReference type="EMBL" id="JBHSBA010000015">
    <property type="protein sequence ID" value="MFC4128083.1"/>
    <property type="molecule type" value="Genomic_DNA"/>
</dbReference>